<evidence type="ECO:0000256" key="8">
    <source>
        <dbReference type="ARBA" id="ARBA00023065"/>
    </source>
</evidence>
<keyword evidence="7 12" id="KW-1133">Transmembrane helix</keyword>
<evidence type="ECO:0000256" key="12">
    <source>
        <dbReference type="SAM" id="Phobius"/>
    </source>
</evidence>
<keyword evidence="8" id="KW-0406">Ion transport</keyword>
<evidence type="ECO:0000256" key="2">
    <source>
        <dbReference type="ARBA" id="ARBA00009765"/>
    </source>
</evidence>
<dbReference type="CDD" id="cd12830">
    <property type="entry name" value="MtCorA-like"/>
    <property type="match status" value="1"/>
</dbReference>
<evidence type="ECO:0000256" key="7">
    <source>
        <dbReference type="ARBA" id="ARBA00022989"/>
    </source>
</evidence>
<evidence type="ECO:0000256" key="9">
    <source>
        <dbReference type="ARBA" id="ARBA00023136"/>
    </source>
</evidence>
<protein>
    <submittedName>
        <fullName evidence="13">Cobalt/magnesium transport protein CorA</fullName>
    </submittedName>
</protein>
<dbReference type="PANTHER" id="PTHR46494">
    <property type="entry name" value="CORA FAMILY METAL ION TRANSPORTER (EUROFUNG)"/>
    <property type="match status" value="1"/>
</dbReference>
<evidence type="ECO:0000313" key="13">
    <source>
        <dbReference type="EMBL" id="CAB3796739.1"/>
    </source>
</evidence>
<dbReference type="AlphaFoldDB" id="A0A6S7BDN8"/>
<feature type="transmembrane region" description="Helical" evidence="12">
    <location>
        <begin position="295"/>
        <end position="312"/>
    </location>
</feature>
<keyword evidence="4" id="KW-1003">Cell membrane</keyword>
<comment type="catalytic activity">
    <reaction evidence="10">
        <text>Mg(2+)(in) = Mg(2+)(out)</text>
        <dbReference type="Rhea" id="RHEA:29827"/>
        <dbReference type="ChEBI" id="CHEBI:18420"/>
    </reaction>
</comment>
<comment type="subcellular location">
    <subcellularLocation>
        <location evidence="1">Cell membrane</location>
        <topology evidence="1">Multi-pass membrane protein</topology>
    </subcellularLocation>
</comment>
<dbReference type="FunFam" id="1.20.58.340:FF:000004">
    <property type="entry name" value="Magnesium transport protein CorA"/>
    <property type="match status" value="1"/>
</dbReference>
<evidence type="ECO:0000256" key="1">
    <source>
        <dbReference type="ARBA" id="ARBA00004651"/>
    </source>
</evidence>
<organism evidence="13 14">
    <name type="scientific">Pararobbsia alpina</name>
    <dbReference type="NCBI Taxonomy" id="621374"/>
    <lineage>
        <taxon>Bacteria</taxon>
        <taxon>Pseudomonadati</taxon>
        <taxon>Pseudomonadota</taxon>
        <taxon>Betaproteobacteria</taxon>
        <taxon>Burkholderiales</taxon>
        <taxon>Burkholderiaceae</taxon>
        <taxon>Pararobbsia</taxon>
    </lineage>
</organism>
<dbReference type="Gene3D" id="3.30.460.20">
    <property type="entry name" value="CorA soluble domain-like"/>
    <property type="match status" value="1"/>
</dbReference>
<reference evidence="13 14" key="1">
    <citation type="submission" date="2020-04" db="EMBL/GenBank/DDBJ databases">
        <authorList>
            <person name="De Canck E."/>
        </authorList>
    </citation>
    <scope>NUCLEOTIDE SEQUENCE [LARGE SCALE GENOMIC DNA]</scope>
    <source>
        <strain evidence="13 14">LMG 28138</strain>
    </source>
</reference>
<name>A0A6S7BDN8_9BURK</name>
<keyword evidence="9 12" id="KW-0472">Membrane</keyword>
<evidence type="ECO:0000256" key="11">
    <source>
        <dbReference type="ARBA" id="ARBA00045497"/>
    </source>
</evidence>
<evidence type="ECO:0000256" key="10">
    <source>
        <dbReference type="ARBA" id="ARBA00034269"/>
    </source>
</evidence>
<dbReference type="EMBL" id="CADIKM010000024">
    <property type="protein sequence ID" value="CAB3796739.1"/>
    <property type="molecule type" value="Genomic_DNA"/>
</dbReference>
<dbReference type="GO" id="GO:0000287">
    <property type="term" value="F:magnesium ion binding"/>
    <property type="evidence" value="ECO:0007669"/>
    <property type="project" value="TreeGrafter"/>
</dbReference>
<evidence type="ECO:0000256" key="5">
    <source>
        <dbReference type="ARBA" id="ARBA00022692"/>
    </source>
</evidence>
<comment type="function">
    <text evidence="11">Mediates influx of magnesium ions. Alternates between open and closed states. Activated by low cytoplasmic Mg(2+) levels. Inactive when cytoplasmic Mg(2+) levels are high.</text>
</comment>
<keyword evidence="6" id="KW-0460">Magnesium</keyword>
<feature type="transmembrane region" description="Helical" evidence="12">
    <location>
        <begin position="264"/>
        <end position="283"/>
    </location>
</feature>
<dbReference type="GO" id="GO:0050897">
    <property type="term" value="F:cobalt ion binding"/>
    <property type="evidence" value="ECO:0007669"/>
    <property type="project" value="TreeGrafter"/>
</dbReference>
<proteinExistence type="inferred from homology"/>
<dbReference type="InterPro" id="IPR045861">
    <property type="entry name" value="CorA_cytoplasmic_dom"/>
</dbReference>
<evidence type="ECO:0000256" key="6">
    <source>
        <dbReference type="ARBA" id="ARBA00022842"/>
    </source>
</evidence>
<dbReference type="GO" id="GO:0015087">
    <property type="term" value="F:cobalt ion transmembrane transporter activity"/>
    <property type="evidence" value="ECO:0007669"/>
    <property type="project" value="TreeGrafter"/>
</dbReference>
<keyword evidence="3" id="KW-0813">Transport</keyword>
<dbReference type="Pfam" id="PF01544">
    <property type="entry name" value="CorA"/>
    <property type="match status" value="1"/>
</dbReference>
<keyword evidence="14" id="KW-1185">Reference proteome</keyword>
<dbReference type="Proteomes" id="UP000494115">
    <property type="component" value="Unassembled WGS sequence"/>
</dbReference>
<dbReference type="InterPro" id="IPR002523">
    <property type="entry name" value="MgTranspt_CorA/ZnTranspt_ZntB"/>
</dbReference>
<dbReference type="SUPFAM" id="SSF144083">
    <property type="entry name" value="Magnesium transport protein CorA, transmembrane region"/>
    <property type="match status" value="1"/>
</dbReference>
<accession>A0A6S7BDN8</accession>
<evidence type="ECO:0000256" key="4">
    <source>
        <dbReference type="ARBA" id="ARBA00022475"/>
    </source>
</evidence>
<evidence type="ECO:0000313" key="14">
    <source>
        <dbReference type="Proteomes" id="UP000494115"/>
    </source>
</evidence>
<gene>
    <name evidence="13" type="primary">corA</name>
    <name evidence="13" type="ORF">LMG28138_04143</name>
</gene>
<evidence type="ECO:0000256" key="3">
    <source>
        <dbReference type="ARBA" id="ARBA00022448"/>
    </source>
</evidence>
<keyword evidence="5 12" id="KW-0812">Transmembrane</keyword>
<dbReference type="PANTHER" id="PTHR46494:SF1">
    <property type="entry name" value="CORA FAMILY METAL ION TRANSPORTER (EUROFUNG)"/>
    <property type="match status" value="1"/>
</dbReference>
<dbReference type="GO" id="GO:0015095">
    <property type="term" value="F:magnesium ion transmembrane transporter activity"/>
    <property type="evidence" value="ECO:0007669"/>
    <property type="project" value="TreeGrafter"/>
</dbReference>
<dbReference type="GO" id="GO:0005886">
    <property type="term" value="C:plasma membrane"/>
    <property type="evidence" value="ECO:0007669"/>
    <property type="project" value="UniProtKB-SubCell"/>
</dbReference>
<dbReference type="SUPFAM" id="SSF143865">
    <property type="entry name" value="CorA soluble domain-like"/>
    <property type="match status" value="1"/>
</dbReference>
<dbReference type="Gene3D" id="1.20.58.340">
    <property type="entry name" value="Magnesium transport protein CorA, transmembrane region"/>
    <property type="match status" value="2"/>
</dbReference>
<comment type="similarity">
    <text evidence="2">Belongs to the CorA metal ion transporter (MIT) (TC 1.A.35) family.</text>
</comment>
<dbReference type="InterPro" id="IPR045863">
    <property type="entry name" value="CorA_TM1_TM2"/>
</dbReference>
<sequence>MIINSAAYRNGKKVGDIPLDDISEVLKEADTFVWLGVLEPTLELLKQIQVEFSLHDLAIEDALMAHQRPKLETYGETLFIVMNTAQYSDEVTSFGETHIFLGKNFIVSIRHGASSSYQQVRARCESVPTMMTKGPAFVAYSIMDFITDGLYEVAEGIQARFEVIEETLFTDQYDRDMINRLYQMKAQMLRLRAAATPVDEICHQLVRLHDDLIPKELRPYFRDIADHALKTITILDSVREMITTAIQINLALVTFAQNDTVKRLAGWGAILAVPTLVFSLYGMNFKWMPELEFKYGYPVAVAVTIGICGYLFRRLRKSGWV</sequence>